<protein>
    <submittedName>
        <fullName evidence="1">Putative secreted protein</fullName>
    </submittedName>
</protein>
<dbReference type="EMBL" id="GGFJ01014892">
    <property type="protein sequence ID" value="MBW64033.1"/>
    <property type="molecule type" value="Transcribed_RNA"/>
</dbReference>
<evidence type="ECO:0000313" key="1">
    <source>
        <dbReference type="EMBL" id="MBW64033.1"/>
    </source>
</evidence>
<dbReference type="AlphaFoldDB" id="A0A2M4CFD9"/>
<sequence>MRACTASWSALSATMVCCSPRVPSRGPILSSCAPRNAFLCCSCRTLPALWWVAMRKPVVLPRMGPRW</sequence>
<accession>A0A2M4CFD9</accession>
<organism evidence="1">
    <name type="scientific">Anopheles marajoara</name>
    <dbReference type="NCBI Taxonomy" id="58244"/>
    <lineage>
        <taxon>Eukaryota</taxon>
        <taxon>Metazoa</taxon>
        <taxon>Ecdysozoa</taxon>
        <taxon>Arthropoda</taxon>
        <taxon>Hexapoda</taxon>
        <taxon>Insecta</taxon>
        <taxon>Pterygota</taxon>
        <taxon>Neoptera</taxon>
        <taxon>Endopterygota</taxon>
        <taxon>Diptera</taxon>
        <taxon>Nematocera</taxon>
        <taxon>Culicoidea</taxon>
        <taxon>Culicidae</taxon>
        <taxon>Anophelinae</taxon>
        <taxon>Anopheles</taxon>
    </lineage>
</organism>
<name>A0A2M4CFD9_9DIPT</name>
<reference evidence="1" key="1">
    <citation type="submission" date="2018-01" db="EMBL/GenBank/DDBJ databases">
        <title>An insight into the sialome of Amazonian anophelines.</title>
        <authorList>
            <person name="Ribeiro J.M."/>
            <person name="Scarpassa V."/>
            <person name="Calvo E."/>
        </authorList>
    </citation>
    <scope>NUCLEOTIDE SEQUENCE</scope>
    <source>
        <tissue evidence="1">Salivary glands</tissue>
    </source>
</reference>
<proteinExistence type="predicted"/>